<dbReference type="EMBL" id="UZAF01018417">
    <property type="protein sequence ID" value="VDO51521.1"/>
    <property type="molecule type" value="Genomic_DNA"/>
</dbReference>
<gene>
    <name evidence="3" type="ORF">HPLM_LOCUS14020</name>
</gene>
<evidence type="ECO:0000313" key="3">
    <source>
        <dbReference type="EMBL" id="VDO51521.1"/>
    </source>
</evidence>
<evidence type="ECO:0000313" key="5">
    <source>
        <dbReference type="WBParaSite" id="HPLM_0001402801-mRNA-1"/>
    </source>
</evidence>
<evidence type="ECO:0000313" key="4">
    <source>
        <dbReference type="Proteomes" id="UP000268014"/>
    </source>
</evidence>
<feature type="compositionally biased region" description="Basic and acidic residues" evidence="1">
    <location>
        <begin position="150"/>
        <end position="167"/>
    </location>
</feature>
<protein>
    <submittedName>
        <fullName evidence="5">PIH1_CS domain-containing protein</fullName>
    </submittedName>
</protein>
<dbReference type="Proteomes" id="UP000268014">
    <property type="component" value="Unassembled WGS sequence"/>
</dbReference>
<organism evidence="5">
    <name type="scientific">Haemonchus placei</name>
    <name type="common">Barber's pole worm</name>
    <dbReference type="NCBI Taxonomy" id="6290"/>
    <lineage>
        <taxon>Eukaryota</taxon>
        <taxon>Metazoa</taxon>
        <taxon>Ecdysozoa</taxon>
        <taxon>Nematoda</taxon>
        <taxon>Chromadorea</taxon>
        <taxon>Rhabditida</taxon>
        <taxon>Rhabditina</taxon>
        <taxon>Rhabditomorpha</taxon>
        <taxon>Strongyloidea</taxon>
        <taxon>Trichostrongylidae</taxon>
        <taxon>Haemonchus</taxon>
    </lineage>
</organism>
<evidence type="ECO:0000256" key="1">
    <source>
        <dbReference type="SAM" id="MobiDB-lite"/>
    </source>
</evidence>
<dbReference type="STRING" id="6290.A0A158QQ53"/>
<reference evidence="5" key="1">
    <citation type="submission" date="2016-04" db="UniProtKB">
        <authorList>
            <consortium name="WormBaseParasite"/>
        </authorList>
    </citation>
    <scope>IDENTIFICATION</scope>
</reference>
<dbReference type="WBParaSite" id="HPLM_0001402801-mRNA-1">
    <property type="protein sequence ID" value="HPLM_0001402801-mRNA-1"/>
    <property type="gene ID" value="HPLM_0001402801"/>
</dbReference>
<dbReference type="OrthoDB" id="10514231at2759"/>
<feature type="compositionally biased region" description="Basic and acidic residues" evidence="1">
    <location>
        <begin position="115"/>
        <end position="133"/>
    </location>
</feature>
<dbReference type="Pfam" id="PF25359">
    <property type="entry name" value="PH_met_RdRP"/>
    <property type="match status" value="1"/>
</dbReference>
<accession>A0A158QQ53</accession>
<feature type="region of interest" description="Disordered" evidence="1">
    <location>
        <begin position="115"/>
        <end position="167"/>
    </location>
</feature>
<evidence type="ECO:0000259" key="2">
    <source>
        <dbReference type="Pfam" id="PF25359"/>
    </source>
</evidence>
<reference evidence="3 4" key="2">
    <citation type="submission" date="2018-11" db="EMBL/GenBank/DDBJ databases">
        <authorList>
            <consortium name="Pathogen Informatics"/>
        </authorList>
    </citation>
    <scope>NUCLEOTIDE SEQUENCE [LARGE SCALE GENOMIC DNA]</scope>
    <source>
        <strain evidence="3 4">MHpl1</strain>
    </source>
</reference>
<sequence length="167" mass="19070">MFCLKEKTDGLSYAAYKICIPYAALVQIIADMSDICSNTLYLRMKYPPQVRVLKWPGDVRSNGCSSNALADCLYLRVTLPKKSEEGHEVSYLTSCYFCRLSLKTLLAGTQKTLNRHTDTQTDTQTHADTHTNTDIHTQTHRHKHPLQTHNDIHTDKNTDTLPHRHTQ</sequence>
<keyword evidence="4" id="KW-1185">Reference proteome</keyword>
<proteinExistence type="predicted"/>
<feature type="domain" description="PH-like" evidence="2">
    <location>
        <begin position="8"/>
        <end position="52"/>
    </location>
</feature>
<dbReference type="InterPro" id="IPR057493">
    <property type="entry name" value="PH_RdRP-assoc"/>
</dbReference>
<dbReference type="AlphaFoldDB" id="A0A158QQ53"/>
<name>A0A158QQ53_HAEPC</name>